<accession>A0A8T3BYC4</accession>
<protein>
    <submittedName>
        <fullName evidence="1">Uncharacterized protein</fullName>
    </submittedName>
</protein>
<proteinExistence type="predicted"/>
<name>A0A8T3BYC4_DENNO</name>
<keyword evidence="2" id="KW-1185">Reference proteome</keyword>
<organism evidence="1 2">
    <name type="scientific">Dendrobium nobile</name>
    <name type="common">Orchid</name>
    <dbReference type="NCBI Taxonomy" id="94219"/>
    <lineage>
        <taxon>Eukaryota</taxon>
        <taxon>Viridiplantae</taxon>
        <taxon>Streptophyta</taxon>
        <taxon>Embryophyta</taxon>
        <taxon>Tracheophyta</taxon>
        <taxon>Spermatophyta</taxon>
        <taxon>Magnoliopsida</taxon>
        <taxon>Liliopsida</taxon>
        <taxon>Asparagales</taxon>
        <taxon>Orchidaceae</taxon>
        <taxon>Epidendroideae</taxon>
        <taxon>Malaxideae</taxon>
        <taxon>Dendrobiinae</taxon>
        <taxon>Dendrobium</taxon>
    </lineage>
</organism>
<comment type="caution">
    <text evidence="1">The sequence shown here is derived from an EMBL/GenBank/DDBJ whole genome shotgun (WGS) entry which is preliminary data.</text>
</comment>
<evidence type="ECO:0000313" key="1">
    <source>
        <dbReference type="EMBL" id="KAI0523072.1"/>
    </source>
</evidence>
<dbReference type="AlphaFoldDB" id="A0A8T3BYC4"/>
<dbReference type="Proteomes" id="UP000829196">
    <property type="component" value="Unassembled WGS sequence"/>
</dbReference>
<reference evidence="1" key="1">
    <citation type="journal article" date="2022" name="Front. Genet.">
        <title>Chromosome-Scale Assembly of the Dendrobium nobile Genome Provides Insights Into the Molecular Mechanism of the Biosynthesis of the Medicinal Active Ingredient of Dendrobium.</title>
        <authorList>
            <person name="Xu Q."/>
            <person name="Niu S.-C."/>
            <person name="Li K.-L."/>
            <person name="Zheng P.-J."/>
            <person name="Zhang X.-J."/>
            <person name="Jia Y."/>
            <person name="Liu Y."/>
            <person name="Niu Y.-X."/>
            <person name="Yu L.-H."/>
            <person name="Chen D.-F."/>
            <person name="Zhang G.-Q."/>
        </authorList>
    </citation>
    <scope>NUCLEOTIDE SEQUENCE</scope>
    <source>
        <tissue evidence="1">Leaf</tissue>
    </source>
</reference>
<dbReference type="EMBL" id="JAGYWB010000005">
    <property type="protein sequence ID" value="KAI0523072.1"/>
    <property type="molecule type" value="Genomic_DNA"/>
</dbReference>
<gene>
    <name evidence="1" type="ORF">KFK09_005462</name>
</gene>
<sequence length="64" mass="7063">MCCQTRAGAEGNIGRFELGRVRERRQKAAHGRGGIGLEGAVVAGARLSRVCRFYRCADWNAYFS</sequence>
<evidence type="ECO:0000313" key="2">
    <source>
        <dbReference type="Proteomes" id="UP000829196"/>
    </source>
</evidence>